<feature type="chain" id="PRO_5016712193" evidence="2">
    <location>
        <begin position="21"/>
        <end position="175"/>
    </location>
</feature>
<keyword evidence="1" id="KW-0812">Transmembrane</keyword>
<evidence type="ECO:0000256" key="1">
    <source>
        <dbReference type="SAM" id="Phobius"/>
    </source>
</evidence>
<dbReference type="Proteomes" id="UP000256964">
    <property type="component" value="Unassembled WGS sequence"/>
</dbReference>
<sequence>MRPFAFVAAVLGLCALCVHAQQFTTIDELGQTVVEVTTLDDLGLPTTQTLLTLTSTATPTTTTPAAGQVGPVGQPATPGTGITEYTYTTTDAAGNTQAIVDTFTPSFAPTATAGTVTAQPGTILDYSSWKAAVGSNTVAVITSGAFTRWSLHPRWLAVASALCAGFTGGAWLALA</sequence>
<keyword evidence="1" id="KW-0472">Membrane</keyword>
<proteinExistence type="predicted"/>
<dbReference type="AlphaFoldDB" id="A0A371CUP6"/>
<keyword evidence="4" id="KW-1185">Reference proteome</keyword>
<evidence type="ECO:0000256" key="2">
    <source>
        <dbReference type="SAM" id="SignalP"/>
    </source>
</evidence>
<evidence type="ECO:0000313" key="3">
    <source>
        <dbReference type="EMBL" id="RDX44004.1"/>
    </source>
</evidence>
<keyword evidence="1" id="KW-1133">Transmembrane helix</keyword>
<dbReference type="EMBL" id="KZ857456">
    <property type="protein sequence ID" value="RDX44004.1"/>
    <property type="molecule type" value="Genomic_DNA"/>
</dbReference>
<organism evidence="3 4">
    <name type="scientific">Lentinus brumalis</name>
    <dbReference type="NCBI Taxonomy" id="2498619"/>
    <lineage>
        <taxon>Eukaryota</taxon>
        <taxon>Fungi</taxon>
        <taxon>Dikarya</taxon>
        <taxon>Basidiomycota</taxon>
        <taxon>Agaricomycotina</taxon>
        <taxon>Agaricomycetes</taxon>
        <taxon>Polyporales</taxon>
        <taxon>Polyporaceae</taxon>
        <taxon>Lentinus</taxon>
    </lineage>
</organism>
<evidence type="ECO:0000313" key="4">
    <source>
        <dbReference type="Proteomes" id="UP000256964"/>
    </source>
</evidence>
<reference evidence="3 4" key="1">
    <citation type="journal article" date="2018" name="Biotechnol. Biofuels">
        <title>Integrative visual omics of the white-rot fungus Polyporus brumalis exposes the biotechnological potential of its oxidative enzymes for delignifying raw plant biomass.</title>
        <authorList>
            <person name="Miyauchi S."/>
            <person name="Rancon A."/>
            <person name="Drula E."/>
            <person name="Hage H."/>
            <person name="Chaduli D."/>
            <person name="Favel A."/>
            <person name="Grisel S."/>
            <person name="Henrissat B."/>
            <person name="Herpoel-Gimbert I."/>
            <person name="Ruiz-Duenas F.J."/>
            <person name="Chevret D."/>
            <person name="Hainaut M."/>
            <person name="Lin J."/>
            <person name="Wang M."/>
            <person name="Pangilinan J."/>
            <person name="Lipzen A."/>
            <person name="Lesage-Meessen L."/>
            <person name="Navarro D."/>
            <person name="Riley R."/>
            <person name="Grigoriev I.V."/>
            <person name="Zhou S."/>
            <person name="Raouche S."/>
            <person name="Rosso M.N."/>
        </authorList>
    </citation>
    <scope>NUCLEOTIDE SEQUENCE [LARGE SCALE GENOMIC DNA]</scope>
    <source>
        <strain evidence="3 4">BRFM 1820</strain>
    </source>
</reference>
<protein>
    <submittedName>
        <fullName evidence="3">Uncharacterized protein</fullName>
    </submittedName>
</protein>
<name>A0A371CUP6_9APHY</name>
<feature type="transmembrane region" description="Helical" evidence="1">
    <location>
        <begin position="155"/>
        <end position="174"/>
    </location>
</feature>
<keyword evidence="2" id="KW-0732">Signal</keyword>
<feature type="signal peptide" evidence="2">
    <location>
        <begin position="1"/>
        <end position="20"/>
    </location>
</feature>
<accession>A0A371CUP6</accession>
<dbReference type="OrthoDB" id="3257429at2759"/>
<gene>
    <name evidence="3" type="ORF">OH76DRAFT_1409487</name>
</gene>